<keyword evidence="3" id="KW-0560">Oxidoreductase</keyword>
<keyword evidence="3" id="KW-0503">Monooxygenase</keyword>
<sequence length="118" mass="13071">MLRTAKKGILVLMSIVKINALTVPAESAETLEERFAARKHAVDSAPGFEGFQLLRPVKGEDRYFVVTQWADEESYAAWRDGDARTAHAQPADGEQPRKPAATKAELLEFEVVLDSTKN</sequence>
<dbReference type="Gene3D" id="3.30.70.100">
    <property type="match status" value="1"/>
</dbReference>
<dbReference type="PROSITE" id="PS51725">
    <property type="entry name" value="ABM"/>
    <property type="match status" value="1"/>
</dbReference>
<dbReference type="STRING" id="35756.GCA_001044155_02757"/>
<dbReference type="InterPro" id="IPR050404">
    <property type="entry name" value="Heme-degrading_MO"/>
</dbReference>
<dbReference type="InterPro" id="IPR007138">
    <property type="entry name" value="ABM_dom"/>
</dbReference>
<evidence type="ECO:0000256" key="1">
    <source>
        <dbReference type="SAM" id="MobiDB-lite"/>
    </source>
</evidence>
<dbReference type="GO" id="GO:0004497">
    <property type="term" value="F:monooxygenase activity"/>
    <property type="evidence" value="ECO:0007669"/>
    <property type="project" value="UniProtKB-KW"/>
</dbReference>
<keyword evidence="4" id="KW-1185">Reference proteome</keyword>
<evidence type="ECO:0000313" key="4">
    <source>
        <dbReference type="Proteomes" id="UP000254467"/>
    </source>
</evidence>
<organism evidence="3 4">
    <name type="scientific">Corynebacterium pilosum</name>
    <dbReference type="NCBI Taxonomy" id="35756"/>
    <lineage>
        <taxon>Bacteria</taxon>
        <taxon>Bacillati</taxon>
        <taxon>Actinomycetota</taxon>
        <taxon>Actinomycetes</taxon>
        <taxon>Mycobacteriales</taxon>
        <taxon>Corynebacteriaceae</taxon>
        <taxon>Corynebacterium</taxon>
    </lineage>
</organism>
<dbReference type="PANTHER" id="PTHR34474">
    <property type="entry name" value="SIGNAL TRANSDUCTION PROTEIN TRAP"/>
    <property type="match status" value="1"/>
</dbReference>
<dbReference type="Proteomes" id="UP000254467">
    <property type="component" value="Unassembled WGS sequence"/>
</dbReference>
<gene>
    <name evidence="3" type="ORF">NCTC11862_01760</name>
</gene>
<evidence type="ECO:0000259" key="2">
    <source>
        <dbReference type="PROSITE" id="PS51725"/>
    </source>
</evidence>
<feature type="region of interest" description="Disordered" evidence="1">
    <location>
        <begin position="80"/>
        <end position="101"/>
    </location>
</feature>
<name>A0A376CNF2_9CORY</name>
<dbReference type="Pfam" id="PF03992">
    <property type="entry name" value="ABM"/>
    <property type="match status" value="1"/>
</dbReference>
<feature type="domain" description="ABM" evidence="2">
    <location>
        <begin position="15"/>
        <end position="109"/>
    </location>
</feature>
<dbReference type="AlphaFoldDB" id="A0A376CNF2"/>
<dbReference type="PANTHER" id="PTHR34474:SF2">
    <property type="entry name" value="SIGNAL TRANSDUCTION PROTEIN TRAP"/>
    <property type="match status" value="1"/>
</dbReference>
<reference evidence="3 4" key="1">
    <citation type="submission" date="2018-06" db="EMBL/GenBank/DDBJ databases">
        <authorList>
            <consortium name="Pathogen Informatics"/>
            <person name="Doyle S."/>
        </authorList>
    </citation>
    <scope>NUCLEOTIDE SEQUENCE [LARGE SCALE GENOMIC DNA]</scope>
    <source>
        <strain evidence="3 4">NCTC11862</strain>
    </source>
</reference>
<protein>
    <submittedName>
        <fullName evidence="3">Antibiotic biosynthesis monooxygenase</fullName>
    </submittedName>
</protein>
<dbReference type="InterPro" id="IPR011008">
    <property type="entry name" value="Dimeric_a/b-barrel"/>
</dbReference>
<proteinExistence type="predicted"/>
<dbReference type="EMBL" id="UFXQ01000001">
    <property type="protein sequence ID" value="STC69954.1"/>
    <property type="molecule type" value="Genomic_DNA"/>
</dbReference>
<accession>A0A376CNF2</accession>
<dbReference type="SUPFAM" id="SSF54909">
    <property type="entry name" value="Dimeric alpha+beta barrel"/>
    <property type="match status" value="1"/>
</dbReference>
<evidence type="ECO:0000313" key="3">
    <source>
        <dbReference type="EMBL" id="STC69954.1"/>
    </source>
</evidence>